<accession>F3QUV2</accession>
<protein>
    <submittedName>
        <fullName evidence="1">Uncharacterized protein</fullName>
    </submittedName>
</protein>
<comment type="caution">
    <text evidence="1">The sequence shown here is derived from an EMBL/GenBank/DDBJ whole genome shotgun (WGS) entry which is preliminary data.</text>
</comment>
<name>F3QUV2_9BACT</name>
<dbReference type="HOGENOM" id="CLU_3314149_0_0_10"/>
<reference evidence="1 2" key="1">
    <citation type="submission" date="2011-02" db="EMBL/GenBank/DDBJ databases">
        <authorList>
            <person name="Weinstock G."/>
            <person name="Sodergren E."/>
            <person name="Clifton S."/>
            <person name="Fulton L."/>
            <person name="Fulton B."/>
            <person name="Courtney L."/>
            <person name="Fronick C."/>
            <person name="Harrison M."/>
            <person name="Strong C."/>
            <person name="Farmer C."/>
            <person name="Delahaunty K."/>
            <person name="Markovic C."/>
            <person name="Hall O."/>
            <person name="Minx P."/>
            <person name="Tomlinson C."/>
            <person name="Mitreva M."/>
            <person name="Hou S."/>
            <person name="Chen J."/>
            <person name="Wollam A."/>
            <person name="Pepin K.H."/>
            <person name="Johnson M."/>
            <person name="Bhonagiri V."/>
            <person name="Zhang X."/>
            <person name="Suruliraj S."/>
            <person name="Warren W."/>
            <person name="Chinwalla A."/>
            <person name="Mardis E.R."/>
            <person name="Wilson R.K."/>
        </authorList>
    </citation>
    <scope>NUCLEOTIDE SEQUENCE [LARGE SCALE GENOMIC DNA]</scope>
    <source>
        <strain evidence="1 2">YIT 11841</strain>
    </source>
</reference>
<sequence>MISGNFIEENKPYVFGVRVSSFRQKTLILHAENSFSTNY</sequence>
<dbReference type="STRING" id="762982.HMPREF9442_01975"/>
<dbReference type="Proteomes" id="UP000005546">
    <property type="component" value="Unassembled WGS sequence"/>
</dbReference>
<keyword evidence="2" id="KW-1185">Reference proteome</keyword>
<organism evidence="1 2">
    <name type="scientific">Paraprevotella xylaniphila YIT 11841</name>
    <dbReference type="NCBI Taxonomy" id="762982"/>
    <lineage>
        <taxon>Bacteria</taxon>
        <taxon>Pseudomonadati</taxon>
        <taxon>Bacteroidota</taxon>
        <taxon>Bacteroidia</taxon>
        <taxon>Bacteroidales</taxon>
        <taxon>Prevotellaceae</taxon>
        <taxon>Paraprevotella</taxon>
    </lineage>
</organism>
<evidence type="ECO:0000313" key="2">
    <source>
        <dbReference type="Proteomes" id="UP000005546"/>
    </source>
</evidence>
<gene>
    <name evidence="1" type="ORF">HMPREF9442_01975</name>
</gene>
<evidence type="ECO:0000313" key="1">
    <source>
        <dbReference type="EMBL" id="EGG53202.1"/>
    </source>
</evidence>
<proteinExistence type="predicted"/>
<dbReference type="AlphaFoldDB" id="F3QUV2"/>
<dbReference type="EMBL" id="AFBR01000056">
    <property type="protein sequence ID" value="EGG53202.1"/>
    <property type="molecule type" value="Genomic_DNA"/>
</dbReference>